<comment type="pathway">
    <text evidence="9">Protein modification; protein glycosylation.</text>
</comment>
<evidence type="ECO:0000313" key="11">
    <source>
        <dbReference type="EMBL" id="CAD7245392.1"/>
    </source>
</evidence>
<keyword evidence="3 9" id="KW-0812">Transmembrane</keyword>
<evidence type="ECO:0000256" key="9">
    <source>
        <dbReference type="RuleBase" id="RU367081"/>
    </source>
</evidence>
<dbReference type="EC" id="1.3.1.94" evidence="2 9"/>
<dbReference type="UniPathway" id="UPA00378"/>
<evidence type="ECO:0000313" key="12">
    <source>
        <dbReference type="Proteomes" id="UP000677054"/>
    </source>
</evidence>
<dbReference type="PANTHER" id="PTHR14624:SF0">
    <property type="entry name" value="POLYPRENOL REDUCTASE"/>
    <property type="match status" value="1"/>
</dbReference>
<comment type="subcellular location">
    <subcellularLocation>
        <location evidence="1">Endomembrane system</location>
        <topology evidence="1">Multi-pass membrane protein</topology>
    </subcellularLocation>
    <subcellularLocation>
        <location evidence="9">Endoplasmic reticulum membrane</location>
    </subcellularLocation>
</comment>
<proteinExistence type="inferred from homology"/>
<feature type="transmembrane region" description="Helical" evidence="9">
    <location>
        <begin position="55"/>
        <end position="79"/>
    </location>
</feature>
<evidence type="ECO:0000256" key="8">
    <source>
        <dbReference type="ARBA" id="ARBA00049427"/>
    </source>
</evidence>
<accession>A0A7R9A6F5</accession>
<protein>
    <recommendedName>
        <fullName evidence="7 9">Polyprenal reductase</fullName>
        <ecNumber evidence="2 9">1.3.1.94</ecNumber>
    </recommendedName>
</protein>
<dbReference type="GO" id="GO:0016095">
    <property type="term" value="P:polyprenol catabolic process"/>
    <property type="evidence" value="ECO:0007669"/>
    <property type="project" value="UniProtKB-UniRule"/>
</dbReference>
<feature type="domain" description="3-oxo-5-alpha-steroid 4-dehydrogenase C-terminal" evidence="10">
    <location>
        <begin position="3"/>
        <end position="74"/>
    </location>
</feature>
<keyword evidence="9" id="KW-0521">NADP</keyword>
<dbReference type="OrthoDB" id="5788137at2759"/>
<evidence type="ECO:0000256" key="3">
    <source>
        <dbReference type="ARBA" id="ARBA00022692"/>
    </source>
</evidence>
<evidence type="ECO:0000256" key="6">
    <source>
        <dbReference type="ARBA" id="ARBA00046320"/>
    </source>
</evidence>
<sequence>MLLVSSYSLGLGSNSTSAYKFLPHYDEYMEVETQHKLPRGSWFDHVTSPHFLFEILIYLAIQVLLGLNHTGWIAVTFWVTSNQVKLLSHSMPLLGDPLRVTSALLAHEWYRERFKEVITSKKNAIFPGIL</sequence>
<gene>
    <name evidence="11" type="ORF">DSTB1V02_LOCUS5265</name>
</gene>
<keyword evidence="5 9" id="KW-0472">Membrane</keyword>
<evidence type="ECO:0000256" key="2">
    <source>
        <dbReference type="ARBA" id="ARBA00012522"/>
    </source>
</evidence>
<dbReference type="InterPro" id="IPR039698">
    <property type="entry name" value="Dfg10/SRD5A3"/>
</dbReference>
<dbReference type="Proteomes" id="UP000677054">
    <property type="component" value="Unassembled WGS sequence"/>
</dbReference>
<dbReference type="GO" id="GO:0003865">
    <property type="term" value="F:3-oxo-5-alpha-steroid 4-dehydrogenase activity"/>
    <property type="evidence" value="ECO:0007669"/>
    <property type="project" value="TreeGrafter"/>
</dbReference>
<keyword evidence="9" id="KW-0256">Endoplasmic reticulum</keyword>
<comment type="caution">
    <text evidence="9">Lacks conserved residue(s) required for the propagation of feature annotation.</text>
</comment>
<dbReference type="AlphaFoldDB" id="A0A7R9A6F5"/>
<organism evidence="11">
    <name type="scientific">Darwinula stevensoni</name>
    <dbReference type="NCBI Taxonomy" id="69355"/>
    <lineage>
        <taxon>Eukaryota</taxon>
        <taxon>Metazoa</taxon>
        <taxon>Ecdysozoa</taxon>
        <taxon>Arthropoda</taxon>
        <taxon>Crustacea</taxon>
        <taxon>Oligostraca</taxon>
        <taxon>Ostracoda</taxon>
        <taxon>Podocopa</taxon>
        <taxon>Podocopida</taxon>
        <taxon>Darwinulocopina</taxon>
        <taxon>Darwinuloidea</taxon>
        <taxon>Darwinulidae</taxon>
        <taxon>Darwinula</taxon>
    </lineage>
</organism>
<dbReference type="EMBL" id="CAJPEV010000844">
    <property type="protein sequence ID" value="CAG0889017.1"/>
    <property type="molecule type" value="Genomic_DNA"/>
</dbReference>
<evidence type="ECO:0000259" key="10">
    <source>
        <dbReference type="Pfam" id="PF02544"/>
    </source>
</evidence>
<comment type="function">
    <text evidence="9">Plays a key role in early steps of protein N-linked glycosylation by being involved in the conversion of polyprenol into dolichol. Acts as a polyprenal reductase that mediates the reduction of polyprenal into dolichal in a NADP-dependent mechanism. Dolichols are required for the synthesis of dolichol-linked monosaccharides and the oligosaccharide precursor used for N-glycosylation.</text>
</comment>
<evidence type="ECO:0000256" key="4">
    <source>
        <dbReference type="ARBA" id="ARBA00022989"/>
    </source>
</evidence>
<comment type="catalytic activity">
    <reaction evidence="8 9">
        <text>a di-trans,poly-cis-dolichal + NADP(+) = a di-trans,poly-cis-polyprenal + NADPH + H(+)</text>
        <dbReference type="Rhea" id="RHEA:80727"/>
        <dbReference type="Rhea" id="RHEA-COMP:19536"/>
        <dbReference type="Rhea" id="RHEA-COMP:19537"/>
        <dbReference type="ChEBI" id="CHEBI:15378"/>
        <dbReference type="ChEBI" id="CHEBI:57783"/>
        <dbReference type="ChEBI" id="CHEBI:58349"/>
        <dbReference type="ChEBI" id="CHEBI:231623"/>
        <dbReference type="ChEBI" id="CHEBI:231637"/>
        <dbReference type="EC" id="1.3.1.94"/>
    </reaction>
    <physiologicalReaction direction="right-to-left" evidence="8 9">
        <dbReference type="Rhea" id="RHEA:80729"/>
    </physiologicalReaction>
</comment>
<comment type="similarity">
    <text evidence="6 9">Belongs to the steroid 5-alpha reductase family. Polyprenal reductase subfamily.</text>
</comment>
<reference evidence="11" key="1">
    <citation type="submission" date="2020-11" db="EMBL/GenBank/DDBJ databases">
        <authorList>
            <person name="Tran Van P."/>
        </authorList>
    </citation>
    <scope>NUCLEOTIDE SEQUENCE</scope>
</reference>
<dbReference type="Pfam" id="PF02544">
    <property type="entry name" value="Steroid_dh"/>
    <property type="match status" value="1"/>
</dbReference>
<keyword evidence="9" id="KW-0560">Oxidoreductase</keyword>
<dbReference type="GO" id="GO:0102389">
    <property type="term" value="F:polyprenol reductase activity"/>
    <property type="evidence" value="ECO:0007669"/>
    <property type="project" value="UniProtKB-UniRule"/>
</dbReference>
<evidence type="ECO:0000256" key="7">
    <source>
        <dbReference type="ARBA" id="ARBA00047186"/>
    </source>
</evidence>
<keyword evidence="12" id="KW-1185">Reference proteome</keyword>
<evidence type="ECO:0000256" key="1">
    <source>
        <dbReference type="ARBA" id="ARBA00004127"/>
    </source>
</evidence>
<dbReference type="InterPro" id="IPR001104">
    <property type="entry name" value="3-oxo-5_a-steroid_4-DH_C"/>
</dbReference>
<dbReference type="GO" id="GO:0005789">
    <property type="term" value="C:endoplasmic reticulum membrane"/>
    <property type="evidence" value="ECO:0007669"/>
    <property type="project" value="UniProtKB-SubCell"/>
</dbReference>
<dbReference type="GO" id="GO:0160198">
    <property type="term" value="F:polyprenal reductase activity"/>
    <property type="evidence" value="ECO:0007669"/>
    <property type="project" value="UniProtKB-EC"/>
</dbReference>
<dbReference type="PROSITE" id="PS50244">
    <property type="entry name" value="S5A_REDUCTASE"/>
    <property type="match status" value="1"/>
</dbReference>
<dbReference type="EMBL" id="LR900361">
    <property type="protein sequence ID" value="CAD7245392.1"/>
    <property type="molecule type" value="Genomic_DNA"/>
</dbReference>
<evidence type="ECO:0000256" key="5">
    <source>
        <dbReference type="ARBA" id="ARBA00023136"/>
    </source>
</evidence>
<keyword evidence="4 9" id="KW-1133">Transmembrane helix</keyword>
<dbReference type="PANTHER" id="PTHR14624">
    <property type="entry name" value="DFG10 PROTEIN"/>
    <property type="match status" value="1"/>
</dbReference>
<name>A0A7R9A6F5_9CRUS</name>
<dbReference type="GO" id="GO:0006488">
    <property type="term" value="P:dolichol-linked oligosaccharide biosynthetic process"/>
    <property type="evidence" value="ECO:0007669"/>
    <property type="project" value="UniProtKB-UniRule"/>
</dbReference>